<evidence type="ECO:0000313" key="9">
    <source>
        <dbReference type="EMBL" id="CDW90904.1"/>
    </source>
</evidence>
<feature type="coiled-coil region" evidence="6">
    <location>
        <begin position="341"/>
        <end position="405"/>
    </location>
</feature>
<gene>
    <name evidence="9" type="primary">Contig5476.g5851</name>
    <name evidence="9" type="ORF">STYLEM_20052</name>
</gene>
<keyword evidence="6" id="KW-0175">Coiled coil</keyword>
<proteinExistence type="inferred from homology"/>
<dbReference type="OrthoDB" id="272266at2759"/>
<feature type="compositionally biased region" description="Basic and acidic residues" evidence="7">
    <location>
        <begin position="103"/>
        <end position="116"/>
    </location>
</feature>
<keyword evidence="3" id="KW-0233">DNA recombination</keyword>
<accession>A0A078B953</accession>
<dbReference type="GO" id="GO:0000794">
    <property type="term" value="C:condensed nuclear chromosome"/>
    <property type="evidence" value="ECO:0007669"/>
    <property type="project" value="TreeGrafter"/>
</dbReference>
<evidence type="ECO:0000259" key="8">
    <source>
        <dbReference type="Pfam" id="PF07106"/>
    </source>
</evidence>
<comment type="subcellular location">
    <subcellularLocation>
        <location evidence="1">Nucleus</location>
    </subcellularLocation>
</comment>
<feature type="compositionally biased region" description="Basic and acidic residues" evidence="7">
    <location>
        <begin position="242"/>
        <end position="252"/>
    </location>
</feature>
<dbReference type="PANTHER" id="PTHR15938">
    <property type="entry name" value="TBP-1 INTERACTING PROTEIN"/>
    <property type="match status" value="1"/>
</dbReference>
<dbReference type="Pfam" id="PF07106">
    <property type="entry name" value="WHD_TBPIP"/>
    <property type="match status" value="1"/>
</dbReference>
<keyword evidence="5" id="KW-0469">Meiosis</keyword>
<feature type="compositionally biased region" description="Acidic residues" evidence="7">
    <location>
        <begin position="65"/>
        <end position="81"/>
    </location>
</feature>
<dbReference type="GO" id="GO:0007129">
    <property type="term" value="P:homologous chromosome pairing at meiosis"/>
    <property type="evidence" value="ECO:0007669"/>
    <property type="project" value="TreeGrafter"/>
</dbReference>
<evidence type="ECO:0000256" key="2">
    <source>
        <dbReference type="ARBA" id="ARBA00007922"/>
    </source>
</evidence>
<evidence type="ECO:0000256" key="4">
    <source>
        <dbReference type="ARBA" id="ARBA00023242"/>
    </source>
</evidence>
<evidence type="ECO:0000256" key="6">
    <source>
        <dbReference type="SAM" id="Coils"/>
    </source>
</evidence>
<dbReference type="GO" id="GO:0010774">
    <property type="term" value="P:meiotic strand invasion involved in reciprocal meiotic recombination"/>
    <property type="evidence" value="ECO:0007669"/>
    <property type="project" value="TreeGrafter"/>
</dbReference>
<dbReference type="PANTHER" id="PTHR15938:SF0">
    <property type="entry name" value="HOMOLOGOUS-PAIRING PROTEIN 2 HOMOLOG"/>
    <property type="match status" value="1"/>
</dbReference>
<dbReference type="Gene3D" id="1.10.10.10">
    <property type="entry name" value="Winged helix-like DNA-binding domain superfamily/Winged helix DNA-binding domain"/>
    <property type="match status" value="1"/>
</dbReference>
<feature type="domain" description="Homologous-pairing protein 2 winged helix" evidence="8">
    <location>
        <begin position="279"/>
        <end position="329"/>
    </location>
</feature>
<evidence type="ECO:0000256" key="3">
    <source>
        <dbReference type="ARBA" id="ARBA00023172"/>
    </source>
</evidence>
<dbReference type="GO" id="GO:0120231">
    <property type="term" value="C:DNA recombinase auxiliary factor complex"/>
    <property type="evidence" value="ECO:0007669"/>
    <property type="project" value="TreeGrafter"/>
</dbReference>
<evidence type="ECO:0000313" key="10">
    <source>
        <dbReference type="Proteomes" id="UP000039865"/>
    </source>
</evidence>
<feature type="compositionally biased region" description="Low complexity" evidence="7">
    <location>
        <begin position="49"/>
        <end position="58"/>
    </location>
</feature>
<dbReference type="GO" id="GO:0000709">
    <property type="term" value="P:meiotic joint molecule formation"/>
    <property type="evidence" value="ECO:0007669"/>
    <property type="project" value="TreeGrafter"/>
</dbReference>
<dbReference type="AlphaFoldDB" id="A0A078B953"/>
<name>A0A078B953_STYLE</name>
<dbReference type="EMBL" id="CCKQ01018904">
    <property type="protein sequence ID" value="CDW90904.1"/>
    <property type="molecule type" value="Genomic_DNA"/>
</dbReference>
<dbReference type="GO" id="GO:0003690">
    <property type="term" value="F:double-stranded DNA binding"/>
    <property type="evidence" value="ECO:0007669"/>
    <property type="project" value="TreeGrafter"/>
</dbReference>
<dbReference type="Proteomes" id="UP000039865">
    <property type="component" value="Unassembled WGS sequence"/>
</dbReference>
<feature type="compositionally biased region" description="Basic residues" evidence="7">
    <location>
        <begin position="87"/>
        <end position="102"/>
    </location>
</feature>
<keyword evidence="10" id="KW-1185">Reference proteome</keyword>
<comment type="similarity">
    <text evidence="2">Belongs to the HOP2 family.</text>
</comment>
<feature type="compositionally biased region" description="Basic and acidic residues" evidence="7">
    <location>
        <begin position="13"/>
        <end position="40"/>
    </location>
</feature>
<dbReference type="InterPro" id="IPR010776">
    <property type="entry name" value="Hop2_WH_dom"/>
</dbReference>
<dbReference type="GO" id="GO:0120230">
    <property type="term" value="F:recombinase activator activity"/>
    <property type="evidence" value="ECO:0007669"/>
    <property type="project" value="TreeGrafter"/>
</dbReference>
<evidence type="ECO:0000256" key="7">
    <source>
        <dbReference type="SAM" id="MobiDB-lite"/>
    </source>
</evidence>
<organism evidence="9 10">
    <name type="scientific">Stylonychia lemnae</name>
    <name type="common">Ciliate</name>
    <dbReference type="NCBI Taxonomy" id="5949"/>
    <lineage>
        <taxon>Eukaryota</taxon>
        <taxon>Sar</taxon>
        <taxon>Alveolata</taxon>
        <taxon>Ciliophora</taxon>
        <taxon>Intramacronucleata</taxon>
        <taxon>Spirotrichea</taxon>
        <taxon>Stichotrichia</taxon>
        <taxon>Sporadotrichida</taxon>
        <taxon>Oxytrichidae</taxon>
        <taxon>Stylonychinae</taxon>
        <taxon>Stylonychia</taxon>
    </lineage>
</organism>
<dbReference type="OMA" id="NFKMATA"/>
<dbReference type="InParanoid" id="A0A078B953"/>
<protein>
    <recommendedName>
        <fullName evidence="8">Homologous-pairing protein 2 winged helix domain-containing protein</fullName>
    </recommendedName>
</protein>
<keyword evidence="4" id="KW-0539">Nucleus</keyword>
<sequence>MPRKAKAQSEVADDNKDKLNHSPNRKDKETSQMIDEEVKASTKATNKTRGSSRSGAARKSFYVDSSDDDENDIADDDDEEVVVAAPKNKKSVKQAKPPKKVRKTNDGGDIKEEAKKQQAQRKQSKPISVIHMSLTKNQYKVDDSDESEGGQDISDESDDFQVNEVESSDQESSKSEDEEEKGNKKGKQKTQNKSKELVKESKKRTRDGKIKQISKDKNDKKDAADKGKPAQTSGNPLGGGGGHREKDDGGKKMMTDKEAYAGIKEYMIKVKQINLKTFQANRPYSLQNVLDNMHGRVKKVQGQKVLDDLTDQKTLTCKEFGKAKVYLANQDNFPTTSNEELLKLDQQIKTHKDNLQLKQNRLKELQNQLKDVCSGLNNIQMKAEIERLKIENENIRTKTQKYEEGNIQMISEEEINEKKKDLLKYGIEWKKRKRACMEITR</sequence>
<feature type="compositionally biased region" description="Basic and acidic residues" evidence="7">
    <location>
        <begin position="207"/>
        <end position="228"/>
    </location>
</feature>
<reference evidence="9 10" key="1">
    <citation type="submission" date="2014-06" db="EMBL/GenBank/DDBJ databases">
        <authorList>
            <person name="Swart Estienne"/>
        </authorList>
    </citation>
    <scope>NUCLEOTIDE SEQUENCE [LARGE SCALE GENOMIC DNA]</scope>
    <source>
        <strain evidence="9 10">130c</strain>
    </source>
</reference>
<feature type="region of interest" description="Disordered" evidence="7">
    <location>
        <begin position="1"/>
        <end position="252"/>
    </location>
</feature>
<evidence type="ECO:0000256" key="5">
    <source>
        <dbReference type="ARBA" id="ARBA00023254"/>
    </source>
</evidence>
<dbReference type="InterPro" id="IPR036388">
    <property type="entry name" value="WH-like_DNA-bd_sf"/>
</dbReference>
<evidence type="ECO:0000256" key="1">
    <source>
        <dbReference type="ARBA" id="ARBA00004123"/>
    </source>
</evidence>
<feature type="compositionally biased region" description="Acidic residues" evidence="7">
    <location>
        <begin position="143"/>
        <end position="169"/>
    </location>
</feature>